<dbReference type="KEGG" id="amc:MADE_1014790"/>
<dbReference type="Proteomes" id="UP000001870">
    <property type="component" value="Chromosome"/>
</dbReference>
<dbReference type="AlphaFoldDB" id="F2GCD6"/>
<evidence type="ECO:0000313" key="2">
    <source>
        <dbReference type="Proteomes" id="UP000001870"/>
    </source>
</evidence>
<protein>
    <submittedName>
        <fullName evidence="1">Uncharacterized protein</fullName>
    </submittedName>
</protein>
<dbReference type="EMBL" id="CP001103">
    <property type="protein sequence ID" value="AEA99092.1"/>
    <property type="molecule type" value="Genomic_DNA"/>
</dbReference>
<gene>
    <name evidence="1" type="ordered locus">MADE_1014790</name>
</gene>
<dbReference type="HOGENOM" id="CLU_3021660_0_0_6"/>
<reference evidence="1 2" key="2">
    <citation type="journal article" date="2015" name="Antonie Van Leeuwenhoek">
        <title>Ecophysiological diversity of a novel member of the genus Alteromonas, and description of Alteromonas mediterranea sp. nov.</title>
        <authorList>
            <person name="Ivanova E.P."/>
            <person name="Lopez-Perez M."/>
            <person name="Zabalos M."/>
            <person name="Nguyen S.H."/>
            <person name="Webb H.K."/>
            <person name="Ryan J."/>
            <person name="Lagutin K."/>
            <person name="Vyssotski M."/>
            <person name="Crawford R.J."/>
            <person name="Rodriguez-Valera F."/>
        </authorList>
    </citation>
    <scope>NUCLEOTIDE SEQUENCE [LARGE SCALE GENOMIC DNA]</scope>
    <source>
        <strain evidence="2">DSM 17117 / CIP 110805 / LMG 28347 / Deep ecotype</strain>
    </source>
</reference>
<evidence type="ECO:0000313" key="1">
    <source>
        <dbReference type="EMBL" id="AEA99092.1"/>
    </source>
</evidence>
<name>F2GCD6_ALTMD</name>
<proteinExistence type="predicted"/>
<reference evidence="1 2" key="1">
    <citation type="journal article" date="2008" name="ISME J.">
        <title>Comparative genomics of two ecotypes of the marine planktonic copiotroph Alteromonas macleodii suggests alternative lifestyles associated with different kinds of particulate organic matter.</title>
        <authorList>
            <person name="Ivars-Martinez E."/>
            <person name="Martin-Cuadrado A.B."/>
            <person name="D'Auria G."/>
            <person name="Mira A."/>
            <person name="Ferriera S."/>
            <person name="Johnson J."/>
            <person name="Friedman R."/>
            <person name="Rodriguez-Valera F."/>
        </authorList>
    </citation>
    <scope>NUCLEOTIDE SEQUENCE [LARGE SCALE GENOMIC DNA]</scope>
    <source>
        <strain evidence="2">DSM 17117 / CIP 110805 / LMG 28347 / Deep ecotype</strain>
    </source>
</reference>
<sequence>MITLELLDSPQNPVDINFFEASQKECHIVSSLLLKLSSELRREHPNIYYVEYYQE</sequence>
<keyword evidence="2" id="KW-1185">Reference proteome</keyword>
<accession>F2GCD6</accession>
<organism evidence="1 2">
    <name type="scientific">Alteromonas mediterranea (strain DSM 17117 / CIP 110805 / LMG 28347 / Deep ecotype)</name>
    <dbReference type="NCBI Taxonomy" id="1774373"/>
    <lineage>
        <taxon>Bacteria</taxon>
        <taxon>Pseudomonadati</taxon>
        <taxon>Pseudomonadota</taxon>
        <taxon>Gammaproteobacteria</taxon>
        <taxon>Alteromonadales</taxon>
        <taxon>Alteromonadaceae</taxon>
        <taxon>Alteromonas/Salinimonas group</taxon>
        <taxon>Alteromonas</taxon>
    </lineage>
</organism>
<dbReference type="RefSeq" id="WP_012519384.1">
    <property type="nucleotide sequence ID" value="NC_011138.3"/>
</dbReference>